<dbReference type="InterPro" id="IPR000504">
    <property type="entry name" value="RRM_dom"/>
</dbReference>
<gene>
    <name evidence="10" type="primary">SPOSA6832_01868</name>
</gene>
<feature type="compositionally biased region" description="Basic and acidic residues" evidence="8">
    <location>
        <begin position="307"/>
        <end position="336"/>
    </location>
</feature>
<dbReference type="Proteomes" id="UP000243876">
    <property type="component" value="Unassembled WGS sequence"/>
</dbReference>
<feature type="compositionally biased region" description="Low complexity" evidence="8">
    <location>
        <begin position="126"/>
        <end position="142"/>
    </location>
</feature>
<comment type="similarity">
    <text evidence="3">Belongs to the RRM RBM34 family.</text>
</comment>
<protein>
    <recommendedName>
        <fullName evidence="4">Nucleolar protein 12</fullName>
    </recommendedName>
</protein>
<dbReference type="PANTHER" id="PTHR23236:SF25">
    <property type="entry name" value="RNA-BINDING PROTEIN 34"/>
    <property type="match status" value="1"/>
</dbReference>
<feature type="region of interest" description="Disordered" evidence="8">
    <location>
        <begin position="1"/>
        <end position="20"/>
    </location>
</feature>
<comment type="subcellular location">
    <subcellularLocation>
        <location evidence="2">Nucleus</location>
        <location evidence="2">Nucleolus</location>
    </subcellularLocation>
</comment>
<evidence type="ECO:0000256" key="6">
    <source>
        <dbReference type="ARBA" id="ARBA00023242"/>
    </source>
</evidence>
<evidence type="ECO:0000256" key="2">
    <source>
        <dbReference type="ARBA" id="ARBA00004604"/>
    </source>
</evidence>
<name>A0A0D6EJS5_SPOSA</name>
<dbReference type="GO" id="GO:0019843">
    <property type="term" value="F:rRNA binding"/>
    <property type="evidence" value="ECO:0007669"/>
    <property type="project" value="TreeGrafter"/>
</dbReference>
<keyword evidence="5 7" id="KW-0694">RNA-binding</keyword>
<proteinExistence type="inferred from homology"/>
<feature type="compositionally biased region" description="Basic and acidic residues" evidence="8">
    <location>
        <begin position="640"/>
        <end position="649"/>
    </location>
</feature>
<evidence type="ECO:0000256" key="5">
    <source>
        <dbReference type="ARBA" id="ARBA00022884"/>
    </source>
</evidence>
<keyword evidence="11" id="KW-1185">Reference proteome</keyword>
<evidence type="ECO:0000256" key="1">
    <source>
        <dbReference type="ARBA" id="ARBA00002475"/>
    </source>
</evidence>
<dbReference type="PROSITE" id="PS50102">
    <property type="entry name" value="RRM"/>
    <property type="match status" value="1"/>
</dbReference>
<feature type="compositionally biased region" description="Low complexity" evidence="8">
    <location>
        <begin position="541"/>
        <end position="553"/>
    </location>
</feature>
<evidence type="ECO:0000313" key="10">
    <source>
        <dbReference type="EMBL" id="CEQ40257.1"/>
    </source>
</evidence>
<dbReference type="Gene3D" id="3.30.70.330">
    <property type="match status" value="1"/>
</dbReference>
<dbReference type="SUPFAM" id="SSF54928">
    <property type="entry name" value="RNA-binding domain, RBD"/>
    <property type="match status" value="1"/>
</dbReference>
<dbReference type="GO" id="GO:0005730">
    <property type="term" value="C:nucleolus"/>
    <property type="evidence" value="ECO:0007669"/>
    <property type="project" value="UniProtKB-SubCell"/>
</dbReference>
<dbReference type="InterPro" id="IPR012677">
    <property type="entry name" value="Nucleotide-bd_a/b_plait_sf"/>
</dbReference>
<feature type="domain" description="RRM" evidence="9">
    <location>
        <begin position="450"/>
        <end position="541"/>
    </location>
</feature>
<evidence type="ECO:0000256" key="3">
    <source>
        <dbReference type="ARBA" id="ARBA00007077"/>
    </source>
</evidence>
<feature type="compositionally biased region" description="Acidic residues" evidence="8">
    <location>
        <begin position="154"/>
        <end position="172"/>
    </location>
</feature>
<feature type="compositionally biased region" description="Gly residues" evidence="8">
    <location>
        <begin position="657"/>
        <end position="666"/>
    </location>
</feature>
<organism evidence="10 11">
    <name type="scientific">Sporidiobolus salmonicolor</name>
    <name type="common">Yeast-like fungus</name>
    <name type="synonym">Sporobolomyces salmonicolor</name>
    <dbReference type="NCBI Taxonomy" id="5005"/>
    <lineage>
        <taxon>Eukaryota</taxon>
        <taxon>Fungi</taxon>
        <taxon>Dikarya</taxon>
        <taxon>Basidiomycota</taxon>
        <taxon>Pucciniomycotina</taxon>
        <taxon>Microbotryomycetes</taxon>
        <taxon>Sporidiobolales</taxon>
        <taxon>Sporidiobolaceae</taxon>
        <taxon>Sporobolomyces</taxon>
    </lineage>
</organism>
<dbReference type="SMART" id="SM00360">
    <property type="entry name" value="RRM"/>
    <property type="match status" value="1"/>
</dbReference>
<feature type="compositionally biased region" description="Basic and acidic residues" evidence="8">
    <location>
        <begin position="617"/>
        <end position="632"/>
    </location>
</feature>
<accession>A0A0D6EJS5</accession>
<evidence type="ECO:0000313" key="11">
    <source>
        <dbReference type="Proteomes" id="UP000243876"/>
    </source>
</evidence>
<feature type="compositionally biased region" description="Basic and acidic residues" evidence="8">
    <location>
        <begin position="178"/>
        <end position="222"/>
    </location>
</feature>
<reference evidence="11" key="1">
    <citation type="submission" date="2015-02" db="EMBL/GenBank/DDBJ databases">
        <authorList>
            <person name="Gon?alves P."/>
        </authorList>
    </citation>
    <scope>NUCLEOTIDE SEQUENCE [LARGE SCALE GENOMIC DNA]</scope>
</reference>
<feature type="region of interest" description="Disordered" evidence="8">
    <location>
        <begin position="45"/>
        <end position="236"/>
    </location>
</feature>
<evidence type="ECO:0000256" key="4">
    <source>
        <dbReference type="ARBA" id="ARBA00015520"/>
    </source>
</evidence>
<dbReference type="AlphaFoldDB" id="A0A0D6EJS5"/>
<feature type="region of interest" description="Disordered" evidence="8">
    <location>
        <begin position="284"/>
        <end position="342"/>
    </location>
</feature>
<dbReference type="OrthoDB" id="442677at2759"/>
<dbReference type="InterPro" id="IPR035979">
    <property type="entry name" value="RBD_domain_sf"/>
</dbReference>
<keyword evidence="6" id="KW-0539">Nucleus</keyword>
<evidence type="ECO:0000256" key="7">
    <source>
        <dbReference type="PROSITE-ProRule" id="PRU00176"/>
    </source>
</evidence>
<dbReference type="PANTHER" id="PTHR23236">
    <property type="entry name" value="EUKARYOTIC TRANSLATION INITIATION FACTOR 4B/4H"/>
    <property type="match status" value="1"/>
</dbReference>
<evidence type="ECO:0000259" key="9">
    <source>
        <dbReference type="PROSITE" id="PS50102"/>
    </source>
</evidence>
<comment type="function">
    <text evidence="1">Involved in pre-25S rRNA processing.</text>
</comment>
<feature type="region of interest" description="Disordered" evidence="8">
    <location>
        <begin position="540"/>
        <end position="604"/>
    </location>
</feature>
<dbReference type="EMBL" id="CENE01000006">
    <property type="protein sequence ID" value="CEQ40257.1"/>
    <property type="molecule type" value="Genomic_DNA"/>
</dbReference>
<feature type="compositionally biased region" description="Low complexity" evidence="8">
    <location>
        <begin position="569"/>
        <end position="583"/>
    </location>
</feature>
<feature type="compositionally biased region" description="Acidic residues" evidence="8">
    <location>
        <begin position="89"/>
        <end position="125"/>
    </location>
</feature>
<feature type="region of interest" description="Disordered" evidence="8">
    <location>
        <begin position="617"/>
        <end position="695"/>
    </location>
</feature>
<sequence>MGKSKKSQASATAADPMASTSTGLSSFLLAQADAKDSALDDIFAHSGPSLAFQPKKEDTSKKSKKSKKAKPAPATSDTAMPDGGAEEVSNAEEENGEVNDAELSELESDASLEMPSSDEEEEAGVEEAYAAKLAAQRLKAAAEGVKGKKRKAEEDLEVASDEEDGSDDEGEGPLDINDLIHESLKGVKEDKKAKKGEAKQDPKKVEKARRRAEETPEERDARTIFIGNVPTDCSTSNSRKKALVRHVLQSPALLAALPSSCPPLKLDAIRFRSIAFASKVFGRKDSAPADGEGDANDGGRGRKRAREWRESEGSDQRGIKGGFKAREEDVRSRNDNKAGPLTDAQKRRVAFVRGELNEHKKTCNAYLVIEPLPSSAEGVEMSDITKLLVEHTNNSVFDGVTLRADLVRPRSAAAVLAAAQMAAKPNANLTDVPKSADAANYQITAVEARRTLFVGGLDFAETEENVRSATEAVLVRERGKPDGASFVQNVRIVRDASSGLGKGFCYVLLQDEQCVDELLALPPGKNLKISKRKVRLERCKTSAAAARTKAASRSNAPSPGGPPHPRTSAAAGPRRPIAIAAPRDPTLAKHSSSRPSTSKSEHQVKLAEALAQLAPDERKKIKAVDPERLARRAEKKKQKVLAERYERKQANLAKKGGAAGVAGGVLGRESRGEERKRKEKKRIIQQSKNRTSKKK</sequence>
<evidence type="ECO:0000256" key="8">
    <source>
        <dbReference type="SAM" id="MobiDB-lite"/>
    </source>
</evidence>
<dbReference type="GO" id="GO:0000463">
    <property type="term" value="P:maturation of LSU-rRNA from tricistronic rRNA transcript (SSU-rRNA, 5.8S rRNA, LSU-rRNA)"/>
    <property type="evidence" value="ECO:0007669"/>
    <property type="project" value="TreeGrafter"/>
</dbReference>